<name>A0A1H9WH41_9PSEU</name>
<keyword evidence="2" id="KW-1185">Reference proteome</keyword>
<evidence type="ECO:0000313" key="1">
    <source>
        <dbReference type="EMBL" id="SES33165.1"/>
    </source>
</evidence>
<dbReference type="STRING" id="155974.SAMN04487818_110193"/>
<dbReference type="EMBL" id="FOGI01000010">
    <property type="protein sequence ID" value="SES33165.1"/>
    <property type="molecule type" value="Genomic_DNA"/>
</dbReference>
<sequence>MAPATLVAEFVDAALFMGMHSADERIRLACKGFFVDRLATGVVMSLEQVGRCDDIVWSYPREVQDAYYPFMDNLHTDMTVSRVGYTATDVTAALGFTDLAHLPLTERLTVSQVVARGGTLFTVDSRYPTGGGLPVRGPDRVDTEPAFPDKLEQLYRESLVLRVAHSPGAGR</sequence>
<accession>A0A1H9WH41</accession>
<gene>
    <name evidence="1" type="ORF">SAMN04487818_110193</name>
</gene>
<reference evidence="2" key="1">
    <citation type="submission" date="2016-10" db="EMBL/GenBank/DDBJ databases">
        <authorList>
            <person name="Varghese N."/>
            <person name="Submissions S."/>
        </authorList>
    </citation>
    <scope>NUCLEOTIDE SEQUENCE [LARGE SCALE GENOMIC DNA]</scope>
    <source>
        <strain evidence="2">DSM 44260</strain>
    </source>
</reference>
<dbReference type="Proteomes" id="UP000199051">
    <property type="component" value="Unassembled WGS sequence"/>
</dbReference>
<proteinExistence type="predicted"/>
<dbReference type="RefSeq" id="WP_245782606.1">
    <property type="nucleotide sequence ID" value="NZ_FOGI01000010.1"/>
</dbReference>
<protein>
    <submittedName>
        <fullName evidence="1">Uncharacterized protein</fullName>
    </submittedName>
</protein>
<dbReference type="Pfam" id="PF19689">
    <property type="entry name" value="DUF6190"/>
    <property type="match status" value="1"/>
</dbReference>
<dbReference type="InterPro" id="IPR045685">
    <property type="entry name" value="DUF6190"/>
</dbReference>
<evidence type="ECO:0000313" key="2">
    <source>
        <dbReference type="Proteomes" id="UP000199051"/>
    </source>
</evidence>
<organism evidence="1 2">
    <name type="scientific">Actinokineospora terrae</name>
    <dbReference type="NCBI Taxonomy" id="155974"/>
    <lineage>
        <taxon>Bacteria</taxon>
        <taxon>Bacillati</taxon>
        <taxon>Actinomycetota</taxon>
        <taxon>Actinomycetes</taxon>
        <taxon>Pseudonocardiales</taxon>
        <taxon>Pseudonocardiaceae</taxon>
        <taxon>Actinokineospora</taxon>
    </lineage>
</organism>
<dbReference type="AlphaFoldDB" id="A0A1H9WH41"/>